<reference evidence="2" key="2">
    <citation type="journal article" date="2021" name="PeerJ">
        <title>Extensive microbial diversity within the chicken gut microbiome revealed by metagenomics and culture.</title>
        <authorList>
            <person name="Gilroy R."/>
            <person name="Ravi A."/>
            <person name="Getino M."/>
            <person name="Pursley I."/>
            <person name="Horton D.L."/>
            <person name="Alikhan N.F."/>
            <person name="Baker D."/>
            <person name="Gharbi K."/>
            <person name="Hall N."/>
            <person name="Watson M."/>
            <person name="Adriaenssens E.M."/>
            <person name="Foster-Nyarko E."/>
            <person name="Jarju S."/>
            <person name="Secka A."/>
            <person name="Antonio M."/>
            <person name="Oren A."/>
            <person name="Chaudhuri R.R."/>
            <person name="La Ragione R."/>
            <person name="Hildebrand F."/>
            <person name="Pallen M.J."/>
        </authorList>
    </citation>
    <scope>NUCLEOTIDE SEQUENCE</scope>
    <source>
        <strain evidence="2">ChiBcec2-4451</strain>
    </source>
</reference>
<dbReference type="AlphaFoldDB" id="A0A9D1NVZ5"/>
<comment type="caution">
    <text evidence="2">The sequence shown here is derived from an EMBL/GenBank/DDBJ whole genome shotgun (WGS) entry which is preliminary data.</text>
</comment>
<evidence type="ECO:0008006" key="4">
    <source>
        <dbReference type="Google" id="ProtNLM"/>
    </source>
</evidence>
<keyword evidence="1" id="KW-1133">Transmembrane helix</keyword>
<sequence>MNQWRDKLIRFMTGRYGVDDLGKATLIGAIVLLVLAMLFRSSLLNFLALALIVYGYFRILSRNISARYGENQKYLQLKSRIMGGFRGQSMGADRTVRIFRCPTCGQKVRVPRGKGKISIHCPKCNTDFIKRT</sequence>
<keyword evidence="1" id="KW-0812">Transmembrane</keyword>
<organism evidence="2 3">
    <name type="scientific">Candidatus Pullilachnospira stercoravium</name>
    <dbReference type="NCBI Taxonomy" id="2840913"/>
    <lineage>
        <taxon>Bacteria</taxon>
        <taxon>Bacillati</taxon>
        <taxon>Bacillota</taxon>
        <taxon>Clostridia</taxon>
        <taxon>Lachnospirales</taxon>
        <taxon>Lachnospiraceae</taxon>
        <taxon>Lachnospiraceae incertae sedis</taxon>
        <taxon>Candidatus Pullilachnospira</taxon>
    </lineage>
</organism>
<reference evidence="2" key="1">
    <citation type="submission" date="2020-10" db="EMBL/GenBank/DDBJ databases">
        <authorList>
            <person name="Gilroy R."/>
        </authorList>
    </citation>
    <scope>NUCLEOTIDE SEQUENCE</scope>
    <source>
        <strain evidence="2">ChiBcec2-4451</strain>
    </source>
</reference>
<evidence type="ECO:0000313" key="3">
    <source>
        <dbReference type="Proteomes" id="UP000886723"/>
    </source>
</evidence>
<protein>
    <recommendedName>
        <fullName evidence="4">Zn-finger containing protein</fullName>
    </recommendedName>
</protein>
<dbReference type="CDD" id="cd20335">
    <property type="entry name" value="BRcat_RBR"/>
    <property type="match status" value="1"/>
</dbReference>
<evidence type="ECO:0000313" key="2">
    <source>
        <dbReference type="EMBL" id="HIV13816.1"/>
    </source>
</evidence>
<feature type="transmembrane region" description="Helical" evidence="1">
    <location>
        <begin position="44"/>
        <end position="61"/>
    </location>
</feature>
<accession>A0A9D1NVZ5</accession>
<dbReference type="EMBL" id="DVON01000250">
    <property type="protein sequence ID" value="HIV13816.1"/>
    <property type="molecule type" value="Genomic_DNA"/>
</dbReference>
<gene>
    <name evidence="2" type="ORF">IAA63_11850</name>
</gene>
<dbReference type="Proteomes" id="UP000886723">
    <property type="component" value="Unassembled WGS sequence"/>
</dbReference>
<keyword evidence="1" id="KW-0472">Membrane</keyword>
<name>A0A9D1NVZ5_9FIRM</name>
<feature type="transmembrane region" description="Helical" evidence="1">
    <location>
        <begin position="21"/>
        <end position="38"/>
    </location>
</feature>
<proteinExistence type="predicted"/>
<evidence type="ECO:0000256" key="1">
    <source>
        <dbReference type="SAM" id="Phobius"/>
    </source>
</evidence>